<keyword evidence="8" id="KW-1185">Reference proteome</keyword>
<dbReference type="AlphaFoldDB" id="A0A6J2JX67"/>
<keyword evidence="3 7" id="KW-0808">Transferase</keyword>
<dbReference type="GO" id="GO:0005524">
    <property type="term" value="F:ATP binding"/>
    <property type="evidence" value="ECO:0007669"/>
    <property type="project" value="UniProtKB-KW"/>
</dbReference>
<dbReference type="InterPro" id="IPR009286">
    <property type="entry name" value="Ins_P5_2-kin"/>
</dbReference>
<comment type="function">
    <text evidence="7">Phosphorylates Ins(1,3,4,5,6)P5 at position 2 to form Ins(1,2,3,4,5,6)P6 (InsP6 or phytate).</text>
</comment>
<comment type="domain">
    <text evidence="7">The EXKPK motif is conserved in inositol-pentakisphosphate 2-kinases of both family 1 and 2.</text>
</comment>
<dbReference type="CTD" id="37360"/>
<evidence type="ECO:0000256" key="5">
    <source>
        <dbReference type="ARBA" id="ARBA00022777"/>
    </source>
</evidence>
<reference evidence="9 10" key="1">
    <citation type="submission" date="2025-04" db="UniProtKB">
        <authorList>
            <consortium name="RefSeq"/>
        </authorList>
    </citation>
    <scope>IDENTIFICATION</scope>
    <source>
        <tissue evidence="9 10">Silk gland</tissue>
    </source>
</reference>
<dbReference type="OrthoDB" id="245150at2759"/>
<dbReference type="RefSeq" id="XP_028034145.1">
    <property type="nucleotide sequence ID" value="XM_028178344.1"/>
</dbReference>
<proteinExistence type="inferred from homology"/>
<gene>
    <name evidence="9 10" type="primary">LOC114245992</name>
</gene>
<comment type="similarity">
    <text evidence="1">Belongs to the IPK1 type 2 family.</text>
</comment>
<evidence type="ECO:0000313" key="10">
    <source>
        <dbReference type="RefSeq" id="XP_028034146.1"/>
    </source>
</evidence>
<evidence type="ECO:0000256" key="4">
    <source>
        <dbReference type="ARBA" id="ARBA00022741"/>
    </source>
</evidence>
<accession>A0A6J2JX67</accession>
<dbReference type="PANTHER" id="PTHR14456:SF2">
    <property type="entry name" value="INOSITOL-PENTAKISPHOSPHATE 2-KINASE"/>
    <property type="match status" value="1"/>
</dbReference>
<dbReference type="Pfam" id="PF06090">
    <property type="entry name" value="Ins_P5_2-kin"/>
    <property type="match status" value="1"/>
</dbReference>
<keyword evidence="6 7" id="KW-0067">ATP-binding</keyword>
<dbReference type="GO" id="GO:0035299">
    <property type="term" value="F:inositol-1,3,4,5,6-pentakisphosphate 2-kinase activity"/>
    <property type="evidence" value="ECO:0007669"/>
    <property type="project" value="UniProtKB-EC"/>
</dbReference>
<protein>
    <recommendedName>
        <fullName evidence="2 7">Inositol-pentakisphosphate 2-kinase</fullName>
        <ecNumber evidence="2 7">2.7.1.158</ecNumber>
    </recommendedName>
</protein>
<keyword evidence="5 7" id="KW-0418">Kinase</keyword>
<evidence type="ECO:0000313" key="8">
    <source>
        <dbReference type="Proteomes" id="UP000504629"/>
    </source>
</evidence>
<evidence type="ECO:0000256" key="1">
    <source>
        <dbReference type="ARBA" id="ARBA00007229"/>
    </source>
</evidence>
<sequence>MEVFGKQCKYINEGNVHIVLEVVGTDYVLRLIKQDGQQINVNDVRDSVNFVNLVMIPLLNNNFQCKEVIVTMAEEEASRLSHALYHIRPTHRHFKSILSQYAIRAPNLALVSPLCETNYCVEIKPKEGFISKSLCAHSKCYFCLKQYLKVETNKVEKHSSYCPLDLFSGDKYRMRDALLHLIENPQNNFKLFKNGVVIYDDKSDLKTFHNIIERINIFGTTDGFLNFIIQLLLADDFSSDLDLKETKASVKYFKIQKRNECVDDSILTSNTFLYKLLELQKLGDSVNFDVTNYLKHEDGGYVSMIIENAANLNLGEAKDKEHFFKNLEPVHRALIAAVARDCSIMISFSPNYVENIPCVQKKEHKIMYRVSVTDLEPKSIKNLVKRKETESEMIEIYQRYMKQK</sequence>
<dbReference type="Gene3D" id="3.30.200.110">
    <property type="entry name" value="Inositol-pentakisphosphate 2-kinase, N-lobe"/>
    <property type="match status" value="1"/>
</dbReference>
<dbReference type="KEGG" id="bman:114245992"/>
<keyword evidence="4 7" id="KW-0547">Nucleotide-binding</keyword>
<dbReference type="InterPro" id="IPR043001">
    <property type="entry name" value="IP5_2-K_N_lobe"/>
</dbReference>
<dbReference type="RefSeq" id="XP_028034146.1">
    <property type="nucleotide sequence ID" value="XM_028178345.1"/>
</dbReference>
<dbReference type="PANTHER" id="PTHR14456">
    <property type="entry name" value="INOSITOL POLYPHOSPHATE KINASE 1"/>
    <property type="match status" value="1"/>
</dbReference>
<dbReference type="GeneID" id="114245992"/>
<dbReference type="GO" id="GO:0032958">
    <property type="term" value="P:inositol phosphate biosynthetic process"/>
    <property type="evidence" value="ECO:0007669"/>
    <property type="project" value="TreeGrafter"/>
</dbReference>
<evidence type="ECO:0000256" key="2">
    <source>
        <dbReference type="ARBA" id="ARBA00012023"/>
    </source>
</evidence>
<evidence type="ECO:0000256" key="7">
    <source>
        <dbReference type="RuleBase" id="RU364126"/>
    </source>
</evidence>
<evidence type="ECO:0000256" key="6">
    <source>
        <dbReference type="ARBA" id="ARBA00022840"/>
    </source>
</evidence>
<dbReference type="Proteomes" id="UP000504629">
    <property type="component" value="Unplaced"/>
</dbReference>
<dbReference type="GO" id="GO:0005634">
    <property type="term" value="C:nucleus"/>
    <property type="evidence" value="ECO:0007669"/>
    <property type="project" value="TreeGrafter"/>
</dbReference>
<organism evidence="8 9">
    <name type="scientific">Bombyx mandarina</name>
    <name type="common">Wild silk moth</name>
    <name type="synonym">Wild silkworm</name>
    <dbReference type="NCBI Taxonomy" id="7092"/>
    <lineage>
        <taxon>Eukaryota</taxon>
        <taxon>Metazoa</taxon>
        <taxon>Ecdysozoa</taxon>
        <taxon>Arthropoda</taxon>
        <taxon>Hexapoda</taxon>
        <taxon>Insecta</taxon>
        <taxon>Pterygota</taxon>
        <taxon>Neoptera</taxon>
        <taxon>Endopterygota</taxon>
        <taxon>Lepidoptera</taxon>
        <taxon>Glossata</taxon>
        <taxon>Ditrysia</taxon>
        <taxon>Bombycoidea</taxon>
        <taxon>Bombycidae</taxon>
        <taxon>Bombycinae</taxon>
        <taxon>Bombyx</taxon>
    </lineage>
</organism>
<evidence type="ECO:0000256" key="3">
    <source>
        <dbReference type="ARBA" id="ARBA00022679"/>
    </source>
</evidence>
<dbReference type="EC" id="2.7.1.158" evidence="2 7"/>
<name>A0A6J2JX67_BOMMA</name>
<evidence type="ECO:0000313" key="9">
    <source>
        <dbReference type="RefSeq" id="XP_028034145.1"/>
    </source>
</evidence>
<comment type="catalytic activity">
    <reaction evidence="7">
        <text>1D-myo-inositol 1,3,4,5,6-pentakisphosphate + ATP = 1D-myo-inositol hexakisphosphate + ADP + H(+)</text>
        <dbReference type="Rhea" id="RHEA:20313"/>
        <dbReference type="ChEBI" id="CHEBI:15378"/>
        <dbReference type="ChEBI" id="CHEBI:30616"/>
        <dbReference type="ChEBI" id="CHEBI:57733"/>
        <dbReference type="ChEBI" id="CHEBI:58130"/>
        <dbReference type="ChEBI" id="CHEBI:456216"/>
        <dbReference type="EC" id="2.7.1.158"/>
    </reaction>
</comment>